<evidence type="ECO:0000313" key="2">
    <source>
        <dbReference type="Proteomes" id="UP000825100"/>
    </source>
</evidence>
<keyword evidence="2" id="KW-1185">Reference proteome</keyword>
<proteinExistence type="predicted"/>
<reference evidence="1 2" key="1">
    <citation type="submission" date="2021-05" db="EMBL/GenBank/DDBJ databases">
        <title>Complete Genome Sequence of Latilactobacillus sp. Strain WDN19, a High D-Aspartate-producing Lactic Acid Bacterium Isolated from a Japanese Pickle.</title>
        <authorList>
            <person name="Kajitani K."/>
            <person name="Takahashi S."/>
        </authorList>
    </citation>
    <scope>NUCLEOTIDE SEQUENCE [LARGE SCALE GENOMIC DNA]</scope>
    <source>
        <strain evidence="1 2">WDN19</strain>
    </source>
</reference>
<organism evidence="1 2">
    <name type="scientific">Latilactobacillus curvatus</name>
    <name type="common">Lactobacillus curvatus</name>
    <dbReference type="NCBI Taxonomy" id="28038"/>
    <lineage>
        <taxon>Bacteria</taxon>
        <taxon>Bacillati</taxon>
        <taxon>Bacillota</taxon>
        <taxon>Bacilli</taxon>
        <taxon>Lactobacillales</taxon>
        <taxon>Lactobacillaceae</taxon>
        <taxon>Latilactobacillus</taxon>
    </lineage>
</organism>
<protein>
    <submittedName>
        <fullName evidence="1">Uncharacterized protein</fullName>
    </submittedName>
</protein>
<dbReference type="RefSeq" id="WP_172821856.1">
    <property type="nucleotide sequence ID" value="NZ_AP024685.1"/>
</dbReference>
<sequence length="46" mass="5013">MIDNQFETIEITGNNSEAGICGSDGCLIADHQDTDNQENDNNQKIS</sequence>
<name>A0ABM7QSR3_LATCU</name>
<dbReference type="EMBL" id="AP024685">
    <property type="protein sequence ID" value="BCX29929.1"/>
    <property type="molecule type" value="Genomic_DNA"/>
</dbReference>
<accession>A0ABM7QSR3</accession>
<gene>
    <name evidence="1" type="ORF">LTWDN19_04960</name>
</gene>
<dbReference type="Proteomes" id="UP000825100">
    <property type="component" value="Chromosome"/>
</dbReference>
<evidence type="ECO:0000313" key="1">
    <source>
        <dbReference type="EMBL" id="BCX29929.1"/>
    </source>
</evidence>